<protein>
    <submittedName>
        <fullName evidence="1">Uncharacterized protein</fullName>
    </submittedName>
</protein>
<sequence>MQDEGKKVGTALVVSTSGAGRTRTLRLCLEARQSRQGLSGLCLFLLLQPGRAEVLVLGQRTEAMVWTAAISWGLSREETTGQRVPAMLLVQVGRRKRMTARDVYRWVIQATLRSHDRSEERARLMSVLNLLDHGFDLSDPEIGEIIRKRREADERLATYEALIQE</sequence>
<dbReference type="AlphaFoldDB" id="A0A420ZCG4"/>
<dbReference type="EMBL" id="QMNG01000010">
    <property type="protein sequence ID" value="RLC37165.1"/>
    <property type="molecule type" value="Genomic_DNA"/>
</dbReference>
<reference evidence="1 2" key="1">
    <citation type="submission" date="2018-06" db="EMBL/GenBank/DDBJ databases">
        <title>Extensive metabolic versatility and redundancy in microbially diverse, dynamic hydrothermal sediments.</title>
        <authorList>
            <person name="Dombrowski N."/>
            <person name="Teske A."/>
            <person name="Baker B.J."/>
        </authorList>
    </citation>
    <scope>NUCLEOTIDE SEQUENCE [LARGE SCALE GENOMIC DNA]</scope>
    <source>
        <strain evidence="1">B79_G16</strain>
    </source>
</reference>
<dbReference type="Proteomes" id="UP000281261">
    <property type="component" value="Unassembled WGS sequence"/>
</dbReference>
<name>A0A420ZCG4_UNCK3</name>
<proteinExistence type="predicted"/>
<accession>A0A420ZCG4</accession>
<gene>
    <name evidence="1" type="ORF">DRH29_02810</name>
</gene>
<evidence type="ECO:0000313" key="2">
    <source>
        <dbReference type="Proteomes" id="UP000281261"/>
    </source>
</evidence>
<comment type="caution">
    <text evidence="1">The sequence shown here is derived from an EMBL/GenBank/DDBJ whole genome shotgun (WGS) entry which is preliminary data.</text>
</comment>
<evidence type="ECO:0000313" key="1">
    <source>
        <dbReference type="EMBL" id="RLC37165.1"/>
    </source>
</evidence>
<organism evidence="1 2">
    <name type="scientific">candidate division Kazan bacterium</name>
    <dbReference type="NCBI Taxonomy" id="2202143"/>
    <lineage>
        <taxon>Bacteria</taxon>
        <taxon>Bacteria division Kazan-3B-28</taxon>
    </lineage>
</organism>